<dbReference type="Proteomes" id="UP000769157">
    <property type="component" value="Unassembled WGS sequence"/>
</dbReference>
<dbReference type="EMBL" id="JAEUBE010000295">
    <property type="protein sequence ID" value="KAH3666308.1"/>
    <property type="molecule type" value="Genomic_DNA"/>
</dbReference>
<dbReference type="RefSeq" id="XP_046061512.1">
    <property type="nucleotide sequence ID" value="XM_046205581.1"/>
</dbReference>
<gene>
    <name evidence="1" type="ORF">OGAPHI_004497</name>
</gene>
<reference evidence="1" key="1">
    <citation type="journal article" date="2021" name="Open Biol.">
        <title>Shared evolutionary footprints suggest mitochondrial oxidative damage underlies multiple complex I losses in fungi.</title>
        <authorList>
            <person name="Schikora-Tamarit M.A."/>
            <person name="Marcet-Houben M."/>
            <person name="Nosek J."/>
            <person name="Gabaldon T."/>
        </authorList>
    </citation>
    <scope>NUCLEOTIDE SEQUENCE</scope>
    <source>
        <strain evidence="1">CBS6075</strain>
    </source>
</reference>
<evidence type="ECO:0000313" key="1">
    <source>
        <dbReference type="EMBL" id="KAH3666308.1"/>
    </source>
</evidence>
<organism evidence="1 2">
    <name type="scientific">Ogataea philodendri</name>
    <dbReference type="NCBI Taxonomy" id="1378263"/>
    <lineage>
        <taxon>Eukaryota</taxon>
        <taxon>Fungi</taxon>
        <taxon>Dikarya</taxon>
        <taxon>Ascomycota</taxon>
        <taxon>Saccharomycotina</taxon>
        <taxon>Pichiomycetes</taxon>
        <taxon>Pichiales</taxon>
        <taxon>Pichiaceae</taxon>
        <taxon>Ogataea</taxon>
    </lineage>
</organism>
<accession>A0A9P8P5Q8</accession>
<sequence>MAPEPTKKTFRFAIFLWNSNPKTAIWLSYLELIGLQDSSVLAYFSSSGSDSKESNWPTSPLMSALMYLMPFEWVNSLISSCFSSGVSVVTTTWKEETDSGVNSETIEIGTYELSSESLANEASALDFPMSDSVRKNWADKSVSETGVGS</sequence>
<dbReference type="GeneID" id="70236462"/>
<comment type="caution">
    <text evidence="1">The sequence shown here is derived from an EMBL/GenBank/DDBJ whole genome shotgun (WGS) entry which is preliminary data.</text>
</comment>
<name>A0A9P8P5Q8_9ASCO</name>
<keyword evidence="2" id="KW-1185">Reference proteome</keyword>
<protein>
    <submittedName>
        <fullName evidence="1">Uncharacterized protein</fullName>
    </submittedName>
</protein>
<dbReference type="AlphaFoldDB" id="A0A9P8P5Q8"/>
<evidence type="ECO:0000313" key="2">
    <source>
        <dbReference type="Proteomes" id="UP000769157"/>
    </source>
</evidence>
<proteinExistence type="predicted"/>
<reference evidence="1" key="2">
    <citation type="submission" date="2021-01" db="EMBL/GenBank/DDBJ databases">
        <authorList>
            <person name="Schikora-Tamarit M.A."/>
        </authorList>
    </citation>
    <scope>NUCLEOTIDE SEQUENCE</scope>
    <source>
        <strain evidence="1">CBS6075</strain>
    </source>
</reference>